<feature type="transmembrane region" description="Helical" evidence="3">
    <location>
        <begin position="7"/>
        <end position="27"/>
    </location>
</feature>
<keyword evidence="6" id="KW-1185">Reference proteome</keyword>
<evidence type="ECO:0000256" key="2">
    <source>
        <dbReference type="ARBA" id="ARBA00023033"/>
    </source>
</evidence>
<dbReference type="Gene3D" id="3.30.9.10">
    <property type="entry name" value="D-Amino Acid Oxidase, subunit A, domain 2"/>
    <property type="match status" value="1"/>
</dbReference>
<keyword evidence="3" id="KW-1133">Transmembrane helix</keyword>
<dbReference type="InterPro" id="IPR002938">
    <property type="entry name" value="FAD-bd"/>
</dbReference>
<dbReference type="AlphaFoldDB" id="A0A931H211"/>
<dbReference type="Pfam" id="PF01494">
    <property type="entry name" value="FAD_binding_3"/>
    <property type="match status" value="1"/>
</dbReference>
<dbReference type="SUPFAM" id="SSF51905">
    <property type="entry name" value="FAD/NAD(P)-binding domain"/>
    <property type="match status" value="1"/>
</dbReference>
<organism evidence="5 6">
    <name type="scientific">Caenimonas aquaedulcis</name>
    <dbReference type="NCBI Taxonomy" id="2793270"/>
    <lineage>
        <taxon>Bacteria</taxon>
        <taxon>Pseudomonadati</taxon>
        <taxon>Pseudomonadota</taxon>
        <taxon>Betaproteobacteria</taxon>
        <taxon>Burkholderiales</taxon>
        <taxon>Comamonadaceae</taxon>
        <taxon>Caenimonas</taxon>
    </lineage>
</organism>
<dbReference type="GO" id="GO:0071949">
    <property type="term" value="F:FAD binding"/>
    <property type="evidence" value="ECO:0007669"/>
    <property type="project" value="InterPro"/>
</dbReference>
<sequence>MQGHNEYLKVAIAGAGFAGLATAVLLARQGHDVTVFDKFTEPQSVGAGVLLQPSGLAALRVLGIEGEVLAAGARIERLHGVTRFGWPVVDIRYQHWQPGSFGLGLHRGVLFDALWKAARLHGATIVAGQEVKDLAALQAKHDLVVVSDGCRSSLRCQTGLASTDRVYPWGAVWAVLEDPSGEHATTLRQWYRGAKEMLGIMPTGKAPGSDVPVVSLFWSVPARDHEAFLAAGLEAFKGKVRALHPGCDALLAQLDSMERLTWARYHDVVMPAYHTDRCVVIGDAAHATSPQLGQGTNLALLDAVALAECIAQSAALPAALERYTELRKQHLHFYGEASRRLTPLFQSEQALLPWLRDVFMNMSTKLPVAGTLTRDVLVGVRQGWLKAPPLPLPKA</sequence>
<dbReference type="RefSeq" id="WP_196985059.1">
    <property type="nucleotide sequence ID" value="NZ_JADWYS010000001.1"/>
</dbReference>
<evidence type="ECO:0000256" key="1">
    <source>
        <dbReference type="ARBA" id="ARBA00023002"/>
    </source>
</evidence>
<dbReference type="PRINTS" id="PR00420">
    <property type="entry name" value="RNGMNOXGNASE"/>
</dbReference>
<dbReference type="GO" id="GO:0004497">
    <property type="term" value="F:monooxygenase activity"/>
    <property type="evidence" value="ECO:0007669"/>
    <property type="project" value="UniProtKB-KW"/>
</dbReference>
<keyword evidence="3" id="KW-0472">Membrane</keyword>
<accession>A0A931H211</accession>
<feature type="domain" description="FAD-binding" evidence="4">
    <location>
        <begin position="8"/>
        <end position="330"/>
    </location>
</feature>
<dbReference type="InterPro" id="IPR050493">
    <property type="entry name" value="FAD-dep_Monooxygenase_BioMet"/>
</dbReference>
<keyword evidence="3" id="KW-0812">Transmembrane</keyword>
<keyword evidence="1" id="KW-0560">Oxidoreductase</keyword>
<evidence type="ECO:0000259" key="4">
    <source>
        <dbReference type="Pfam" id="PF01494"/>
    </source>
</evidence>
<evidence type="ECO:0000313" key="6">
    <source>
        <dbReference type="Proteomes" id="UP000651050"/>
    </source>
</evidence>
<proteinExistence type="predicted"/>
<dbReference type="PANTHER" id="PTHR13789:SF309">
    <property type="entry name" value="PUTATIVE (AFU_ORTHOLOGUE AFUA_6G14510)-RELATED"/>
    <property type="match status" value="1"/>
</dbReference>
<evidence type="ECO:0000256" key="3">
    <source>
        <dbReference type="SAM" id="Phobius"/>
    </source>
</evidence>
<dbReference type="Gene3D" id="3.50.50.60">
    <property type="entry name" value="FAD/NAD(P)-binding domain"/>
    <property type="match status" value="1"/>
</dbReference>
<gene>
    <name evidence="5" type="ORF">I5803_03705</name>
</gene>
<name>A0A931H211_9BURK</name>
<protein>
    <submittedName>
        <fullName evidence="5">FAD-dependent monooxygenase</fullName>
    </submittedName>
</protein>
<dbReference type="EMBL" id="JADWYS010000001">
    <property type="protein sequence ID" value="MBG9387112.1"/>
    <property type="molecule type" value="Genomic_DNA"/>
</dbReference>
<dbReference type="PANTHER" id="PTHR13789">
    <property type="entry name" value="MONOOXYGENASE"/>
    <property type="match status" value="1"/>
</dbReference>
<dbReference type="Proteomes" id="UP000651050">
    <property type="component" value="Unassembled WGS sequence"/>
</dbReference>
<dbReference type="InterPro" id="IPR036188">
    <property type="entry name" value="FAD/NAD-bd_sf"/>
</dbReference>
<evidence type="ECO:0000313" key="5">
    <source>
        <dbReference type="EMBL" id="MBG9387112.1"/>
    </source>
</evidence>
<reference evidence="5" key="1">
    <citation type="submission" date="2020-11" db="EMBL/GenBank/DDBJ databases">
        <title>Bacterial whole genome sequence for Caenimonas sp. DR4.4.</title>
        <authorList>
            <person name="Le V."/>
            <person name="Ko S.-R."/>
            <person name="Ahn C.-Y."/>
            <person name="Oh H.-M."/>
        </authorList>
    </citation>
    <scope>NUCLEOTIDE SEQUENCE</scope>
    <source>
        <strain evidence="5">DR4.4</strain>
    </source>
</reference>
<keyword evidence="2 5" id="KW-0503">Monooxygenase</keyword>
<comment type="caution">
    <text evidence="5">The sequence shown here is derived from an EMBL/GenBank/DDBJ whole genome shotgun (WGS) entry which is preliminary data.</text>
</comment>